<gene>
    <name evidence="2" type="ORF">CEPIT_LOCUS33955</name>
</gene>
<dbReference type="AlphaFoldDB" id="A0AAV0FH01"/>
<reference evidence="2" key="1">
    <citation type="submission" date="2022-07" db="EMBL/GenBank/DDBJ databases">
        <authorList>
            <person name="Macas J."/>
            <person name="Novak P."/>
            <person name="Neumann P."/>
        </authorList>
    </citation>
    <scope>NUCLEOTIDE SEQUENCE</scope>
</reference>
<name>A0AAV0FH01_9ASTE</name>
<dbReference type="Proteomes" id="UP001152523">
    <property type="component" value="Unassembled WGS sequence"/>
</dbReference>
<proteinExistence type="predicted"/>
<comment type="caution">
    <text evidence="2">The sequence shown here is derived from an EMBL/GenBank/DDBJ whole genome shotgun (WGS) entry which is preliminary data.</text>
</comment>
<feature type="compositionally biased region" description="Polar residues" evidence="1">
    <location>
        <begin position="96"/>
        <end position="110"/>
    </location>
</feature>
<evidence type="ECO:0000313" key="3">
    <source>
        <dbReference type="Proteomes" id="UP001152523"/>
    </source>
</evidence>
<organism evidence="2 3">
    <name type="scientific">Cuscuta epithymum</name>
    <dbReference type="NCBI Taxonomy" id="186058"/>
    <lineage>
        <taxon>Eukaryota</taxon>
        <taxon>Viridiplantae</taxon>
        <taxon>Streptophyta</taxon>
        <taxon>Embryophyta</taxon>
        <taxon>Tracheophyta</taxon>
        <taxon>Spermatophyta</taxon>
        <taxon>Magnoliopsida</taxon>
        <taxon>eudicotyledons</taxon>
        <taxon>Gunneridae</taxon>
        <taxon>Pentapetalae</taxon>
        <taxon>asterids</taxon>
        <taxon>lamiids</taxon>
        <taxon>Solanales</taxon>
        <taxon>Convolvulaceae</taxon>
        <taxon>Cuscuteae</taxon>
        <taxon>Cuscuta</taxon>
        <taxon>Cuscuta subgen. Cuscuta</taxon>
    </lineage>
</organism>
<evidence type="ECO:0000313" key="2">
    <source>
        <dbReference type="EMBL" id="CAH9134721.1"/>
    </source>
</evidence>
<feature type="region of interest" description="Disordered" evidence="1">
    <location>
        <begin position="80"/>
        <end position="114"/>
    </location>
</feature>
<sequence length="152" mass="17481">MYRTTNELQQKIRPKIIRPTSVTFIFTKWGWTVGTQLLNYKTRTAYSGIRQIGSTARSFSRKSVIIPEGTVINKSKIRRKIHPSSATQNEVRKGKNNTGNCEEEQSNQISAGPFPHGRLTFHSHTLRSSQRIHLLQQIEFRPFLLQLLHALP</sequence>
<keyword evidence="3" id="KW-1185">Reference proteome</keyword>
<evidence type="ECO:0000256" key="1">
    <source>
        <dbReference type="SAM" id="MobiDB-lite"/>
    </source>
</evidence>
<accession>A0AAV0FH01</accession>
<dbReference type="EMBL" id="CAMAPF010000984">
    <property type="protein sequence ID" value="CAH9134721.1"/>
    <property type="molecule type" value="Genomic_DNA"/>
</dbReference>
<protein>
    <submittedName>
        <fullName evidence="2">Uncharacterized protein</fullName>
    </submittedName>
</protein>